<accession>A0A642VDC4</accession>
<dbReference type="Pfam" id="PF01425">
    <property type="entry name" value="Amidase"/>
    <property type="match status" value="1"/>
</dbReference>
<dbReference type="InterPro" id="IPR023631">
    <property type="entry name" value="Amidase_dom"/>
</dbReference>
<comment type="caution">
    <text evidence="6">The sequence shown here is derived from an EMBL/GenBank/DDBJ whole genome shotgun (WGS) entry which is preliminary data.</text>
</comment>
<name>A0A642VDC4_9ASCO</name>
<reference evidence="6" key="1">
    <citation type="journal article" date="2019" name="G3 (Bethesda)">
        <title>Genome Assemblies of Two Rare Opportunistic Yeast Pathogens: Diutina rugosa (syn. Candida rugosa) and Trichomonascus ciferrii (syn. Candida ciferrii).</title>
        <authorList>
            <person name="Mixao V."/>
            <person name="Saus E."/>
            <person name="Hansen A.P."/>
            <person name="Lass-Florl C."/>
            <person name="Gabaldon T."/>
        </authorList>
    </citation>
    <scope>NUCLEOTIDE SEQUENCE</scope>
    <source>
        <strain evidence="6">CBS 4856</strain>
    </source>
</reference>
<feature type="binding site" evidence="4">
    <location>
        <position position="189"/>
    </location>
    <ligand>
        <name>substrate</name>
    </ligand>
</feature>
<evidence type="ECO:0000256" key="4">
    <source>
        <dbReference type="PIRSR" id="PIRSR001221-2"/>
    </source>
</evidence>
<dbReference type="AlphaFoldDB" id="A0A642VDC4"/>
<dbReference type="GO" id="GO:0016787">
    <property type="term" value="F:hydrolase activity"/>
    <property type="evidence" value="ECO:0007669"/>
    <property type="project" value="UniProtKB-KW"/>
</dbReference>
<evidence type="ECO:0000259" key="5">
    <source>
        <dbReference type="Pfam" id="PF01425"/>
    </source>
</evidence>
<feature type="active site" description="Acyl-ester intermediate" evidence="3">
    <location>
        <position position="239"/>
    </location>
</feature>
<protein>
    <recommendedName>
        <fullName evidence="5">Amidase domain-containing protein</fullName>
    </recommendedName>
</protein>
<feature type="binding site" evidence="4">
    <location>
        <begin position="236"/>
        <end position="239"/>
    </location>
    <ligand>
        <name>substrate</name>
    </ligand>
</feature>
<dbReference type="EMBL" id="SWFS01000038">
    <property type="protein sequence ID" value="KAA8917384.1"/>
    <property type="molecule type" value="Genomic_DNA"/>
</dbReference>
<evidence type="ECO:0000313" key="6">
    <source>
        <dbReference type="EMBL" id="KAA8917384.1"/>
    </source>
</evidence>
<sequence>MGNETWEVNAEKAVKRRDEGAKLVDEYFPPLTGSKHWDKLPEPLPLNVTGVPKTMLDPVDYEIVETDPLELVQKIVNKKYTAVQVAGAYLRASIIAQRLVNCVAEFMPKEAYERAKYLDDYLEKNGRPVGPFHGLPISLKEMFGLKGHYVNASLTKFVDRIANEDAMLVDILRDAGGNFHIRTTQPQFIMHVEGDSNIHGRTSNPFNTNLTSGGSSAGEGASVGIHCSALGVGTDIGGSVRWPSSCEGLYGMRPSTGRTPPRGVYYFMPGCSAIASAEGPLARSVESAKQFLKCIVDSEPWKKDTKLNGIKWDSEPLKEIKKLRIGVLRSDGVVTPHPPVLRAIDEVSAKLKAAKSIDGIEIELVPFSPYKHDECWEIISSLYFEDGGEEILKFLEDTDEPIMPLTKWILTENKRVRNLGIRGLWDMNNRKNQYKDEYIEHWNKHNIDALIAPVGPGSAAEHGNSKYWNYTAQWNLLDYPSITFPVTQVDPAKDKPNTSYKPMNELDKTNHELYSPEKFIDAPIGLQLVGLRSEDEKVLEIMRLIDKTIR</sequence>
<feature type="domain" description="Amidase" evidence="5">
    <location>
        <begin position="88"/>
        <end position="539"/>
    </location>
</feature>
<comment type="similarity">
    <text evidence="1">Belongs to the amidase family.</text>
</comment>
<dbReference type="Gene3D" id="3.90.1300.10">
    <property type="entry name" value="Amidase signature (AS) domain"/>
    <property type="match status" value="1"/>
</dbReference>
<dbReference type="InterPro" id="IPR036928">
    <property type="entry name" value="AS_sf"/>
</dbReference>
<keyword evidence="7" id="KW-1185">Reference proteome</keyword>
<evidence type="ECO:0000313" key="7">
    <source>
        <dbReference type="Proteomes" id="UP000761534"/>
    </source>
</evidence>
<feature type="active site" description="Charge relay system" evidence="3">
    <location>
        <position position="140"/>
    </location>
</feature>
<dbReference type="Proteomes" id="UP000761534">
    <property type="component" value="Unassembled WGS sequence"/>
</dbReference>
<gene>
    <name evidence="6" type="ORF">TRICI_000463</name>
</gene>
<evidence type="ECO:0000256" key="2">
    <source>
        <dbReference type="ARBA" id="ARBA00022801"/>
    </source>
</evidence>
<evidence type="ECO:0000256" key="1">
    <source>
        <dbReference type="ARBA" id="ARBA00009199"/>
    </source>
</evidence>
<organism evidence="6 7">
    <name type="scientific">Trichomonascus ciferrii</name>
    <dbReference type="NCBI Taxonomy" id="44093"/>
    <lineage>
        <taxon>Eukaryota</taxon>
        <taxon>Fungi</taxon>
        <taxon>Dikarya</taxon>
        <taxon>Ascomycota</taxon>
        <taxon>Saccharomycotina</taxon>
        <taxon>Dipodascomycetes</taxon>
        <taxon>Dipodascales</taxon>
        <taxon>Trichomonascaceae</taxon>
        <taxon>Trichomonascus</taxon>
        <taxon>Trichomonascus ciferrii complex</taxon>
    </lineage>
</organism>
<dbReference type="SUPFAM" id="SSF75304">
    <property type="entry name" value="Amidase signature (AS) enzymes"/>
    <property type="match status" value="1"/>
</dbReference>
<dbReference type="VEuPathDB" id="FungiDB:TRICI_000463"/>
<keyword evidence="2" id="KW-0378">Hydrolase</keyword>
<dbReference type="PIRSF" id="PIRSF001221">
    <property type="entry name" value="Amidase_fungi"/>
    <property type="match status" value="1"/>
</dbReference>
<dbReference type="OrthoDB" id="6428749at2759"/>
<feature type="binding site" evidence="4">
    <location>
        <position position="215"/>
    </location>
    <ligand>
        <name>substrate</name>
    </ligand>
</feature>
<dbReference type="PANTHER" id="PTHR46072">
    <property type="entry name" value="AMIDASE-RELATED-RELATED"/>
    <property type="match status" value="1"/>
</dbReference>
<proteinExistence type="inferred from homology"/>
<dbReference type="PANTHER" id="PTHR46072:SF4">
    <property type="entry name" value="AMIDASE C550.07-RELATED"/>
    <property type="match status" value="1"/>
</dbReference>
<evidence type="ECO:0000256" key="3">
    <source>
        <dbReference type="PIRSR" id="PIRSR001221-1"/>
    </source>
</evidence>
<feature type="active site" description="Charge relay system" evidence="3">
    <location>
        <position position="215"/>
    </location>
</feature>